<comment type="similarity">
    <text evidence="6">Belongs to the cyclic nucleotide phosphodiesterase family. PDE9 subfamily.</text>
</comment>
<dbReference type="CDD" id="cd00077">
    <property type="entry name" value="HDc"/>
    <property type="match status" value="1"/>
</dbReference>
<evidence type="ECO:0000256" key="4">
    <source>
        <dbReference type="ARBA" id="ARBA00022801"/>
    </source>
</evidence>
<dbReference type="PANTHER" id="PTHR11347">
    <property type="entry name" value="CYCLIC NUCLEOTIDE PHOSPHODIESTERASE"/>
    <property type="match status" value="1"/>
</dbReference>
<keyword evidence="3 8" id="KW-0479">Metal-binding</keyword>
<feature type="binding site" evidence="8">
    <location>
        <position position="269"/>
    </location>
    <ligand>
        <name>Zn(2+)</name>
        <dbReference type="ChEBI" id="CHEBI:29105"/>
        <label>1</label>
    </ligand>
</feature>
<feature type="binding site" evidence="8">
    <location>
        <position position="305"/>
    </location>
    <ligand>
        <name>Zn(2+)</name>
        <dbReference type="ChEBI" id="CHEBI:29105"/>
        <label>1</label>
    </ligand>
</feature>
<keyword evidence="4 9" id="KW-0378">Hydrolase</keyword>
<evidence type="ECO:0000256" key="3">
    <source>
        <dbReference type="ARBA" id="ARBA00022723"/>
    </source>
</evidence>
<dbReference type="FunFam" id="1.10.1300.10:FF:000006">
    <property type="entry name" value="Phosphodiesterase 9A"/>
    <property type="match status" value="1"/>
</dbReference>
<dbReference type="Pfam" id="PF00233">
    <property type="entry name" value="PDEase_I"/>
    <property type="match status" value="1"/>
</dbReference>
<dbReference type="InterPro" id="IPR023088">
    <property type="entry name" value="PDEase"/>
</dbReference>
<evidence type="ECO:0000256" key="5">
    <source>
        <dbReference type="ARBA" id="ARBA00037913"/>
    </source>
</evidence>
<comment type="caution">
    <text evidence="11">The sequence shown here is derived from an EMBL/GenBank/DDBJ whole genome shotgun (WGS) entry which is preliminary data.</text>
</comment>
<dbReference type="EMBL" id="VXIV02003173">
    <property type="protein sequence ID" value="KAF6020448.1"/>
    <property type="molecule type" value="Genomic_DNA"/>
</dbReference>
<evidence type="ECO:0000256" key="9">
    <source>
        <dbReference type="RuleBase" id="RU363067"/>
    </source>
</evidence>
<feature type="binding site" evidence="8">
    <location>
        <position position="306"/>
    </location>
    <ligand>
        <name>Zn(2+)</name>
        <dbReference type="ChEBI" id="CHEBI:29105"/>
        <label>2</label>
    </ligand>
</feature>
<dbReference type="GO" id="GO:0046872">
    <property type="term" value="F:metal ion binding"/>
    <property type="evidence" value="ECO:0007669"/>
    <property type="project" value="UniProtKB-KW"/>
</dbReference>
<feature type="domain" description="PDEase" evidence="10">
    <location>
        <begin position="189"/>
        <end position="428"/>
    </location>
</feature>
<protein>
    <recommendedName>
        <fullName evidence="9">Phosphodiesterase</fullName>
        <ecNumber evidence="9">3.1.4.-</ecNumber>
    </recommendedName>
</protein>
<keyword evidence="2" id="KW-0140">cGMP</keyword>
<reference evidence="11" key="1">
    <citation type="submission" date="2020-06" db="EMBL/GenBank/DDBJ databases">
        <title>Draft genome of Bugula neritina, a colonial animal packing powerful symbionts and potential medicines.</title>
        <authorList>
            <person name="Rayko M."/>
        </authorList>
    </citation>
    <scope>NUCLEOTIDE SEQUENCE [LARGE SCALE GENOMIC DNA]</scope>
    <source>
        <strain evidence="11">Kwan_BN1</strain>
    </source>
</reference>
<dbReference type="InterPro" id="IPR002073">
    <property type="entry name" value="PDEase_catalytic_dom"/>
</dbReference>
<dbReference type="GO" id="GO:0007165">
    <property type="term" value="P:signal transduction"/>
    <property type="evidence" value="ECO:0007669"/>
    <property type="project" value="InterPro"/>
</dbReference>
<feature type="active site" description="Proton donor" evidence="7">
    <location>
        <position position="265"/>
    </location>
</feature>
<evidence type="ECO:0000313" key="12">
    <source>
        <dbReference type="Proteomes" id="UP000593567"/>
    </source>
</evidence>
<evidence type="ECO:0000256" key="7">
    <source>
        <dbReference type="PIRSR" id="PIRSR623088-1"/>
    </source>
</evidence>
<evidence type="ECO:0000259" key="10">
    <source>
        <dbReference type="PROSITE" id="PS51845"/>
    </source>
</evidence>
<feature type="binding site" evidence="8">
    <location>
        <position position="306"/>
    </location>
    <ligand>
        <name>Zn(2+)</name>
        <dbReference type="ChEBI" id="CHEBI:29105"/>
        <label>1</label>
    </ligand>
</feature>
<dbReference type="SUPFAM" id="SSF109604">
    <property type="entry name" value="HD-domain/PDEase-like"/>
    <property type="match status" value="1"/>
</dbReference>
<dbReference type="EC" id="3.1.4.-" evidence="9"/>
<comment type="catalytic activity">
    <reaction evidence="1">
        <text>3',5'-cyclic GMP + H2O = GMP + H(+)</text>
        <dbReference type="Rhea" id="RHEA:16957"/>
        <dbReference type="ChEBI" id="CHEBI:15377"/>
        <dbReference type="ChEBI" id="CHEBI:15378"/>
        <dbReference type="ChEBI" id="CHEBI:57746"/>
        <dbReference type="ChEBI" id="CHEBI:58115"/>
        <dbReference type="EC" id="3.1.4.35"/>
    </reaction>
</comment>
<dbReference type="PROSITE" id="PS51845">
    <property type="entry name" value="PDEASE_I_2"/>
    <property type="match status" value="1"/>
</dbReference>
<dbReference type="InterPro" id="IPR036971">
    <property type="entry name" value="PDEase_catalytic_dom_sf"/>
</dbReference>
<name>A0A7J7J4U3_BUGNE</name>
<dbReference type="Proteomes" id="UP000593567">
    <property type="component" value="Unassembled WGS sequence"/>
</dbReference>
<dbReference type="OrthoDB" id="546632at2759"/>
<proteinExistence type="inferred from homology"/>
<evidence type="ECO:0000256" key="8">
    <source>
        <dbReference type="PIRSR" id="PIRSR623088-3"/>
    </source>
</evidence>
<dbReference type="GO" id="GO:0047555">
    <property type="term" value="F:3',5'-cyclic-GMP phosphodiesterase activity"/>
    <property type="evidence" value="ECO:0007669"/>
    <property type="project" value="UniProtKB-EC"/>
</dbReference>
<dbReference type="PROSITE" id="PS00126">
    <property type="entry name" value="PDEASE_I_1"/>
    <property type="match status" value="1"/>
</dbReference>
<keyword evidence="12" id="KW-1185">Reference proteome</keyword>
<dbReference type="InterPro" id="IPR003607">
    <property type="entry name" value="HD/PDEase_dom"/>
</dbReference>
<dbReference type="PRINTS" id="PR00387">
    <property type="entry name" value="PDIESTERASE1"/>
</dbReference>
<evidence type="ECO:0000256" key="2">
    <source>
        <dbReference type="ARBA" id="ARBA00022535"/>
    </source>
</evidence>
<evidence type="ECO:0000256" key="6">
    <source>
        <dbReference type="ARBA" id="ARBA00061167"/>
    </source>
</evidence>
<sequence>MGNGSSFDASKSVFLEIEDSVERIVFSLHSSTRDIQELICQAAKVNKFCEITLRNSDGAYVTVSPTIPQNTESNPYIVEIKPATATSLTTLQLTELLSGLATVHNLDQLSSQLVSHSSAATVPTLIDRITILEKRMEKEGLKSVEIEKCKKSIDGIRSQIYEAQKKFIYHSMLSGEHAMIPEIQSSYRRHAVLPHYTKYTLSKETIEYLKQPTFDIWHWEPNEMLSLLEHMYHELGLVKEFNINGVTLKKWLLCIQENYRNNPFHNFRHCFCVTQMMYGMIHLCKLHEHIAKEDIGILITACICHDLDHPGYNNTYQINAKTELAIRYNDISPLENHHCAVAFQILSNPETNIFANCDQETFKRIRTGMTSLILATDMARHGEILEVFKANCKNDGFKLSNEEHLISVGSASCQQHKHQKEVFSIIQL</sequence>
<accession>A0A7J7J4U3</accession>
<comment type="cofactor">
    <cofactor evidence="9">
        <name>a divalent metal cation</name>
        <dbReference type="ChEBI" id="CHEBI:60240"/>
    </cofactor>
    <text evidence="9">Binds 2 divalent metal cations per subunit. Site 1 may preferentially bind zinc ions, while site 2 has a preference for magnesium and/or manganese ions.</text>
</comment>
<evidence type="ECO:0000313" key="11">
    <source>
        <dbReference type="EMBL" id="KAF6020448.1"/>
    </source>
</evidence>
<dbReference type="InterPro" id="IPR023174">
    <property type="entry name" value="PDEase_CS"/>
</dbReference>
<evidence type="ECO:0000256" key="1">
    <source>
        <dbReference type="ARBA" id="ARBA00000583"/>
    </source>
</evidence>
<gene>
    <name evidence="11" type="ORF">EB796_021251</name>
</gene>
<dbReference type="Gene3D" id="1.10.1300.10">
    <property type="entry name" value="3'5'-cyclic nucleotide phosphodiesterase, catalytic domain"/>
    <property type="match status" value="1"/>
</dbReference>
<dbReference type="AlphaFoldDB" id="A0A7J7J4U3"/>
<organism evidence="11 12">
    <name type="scientific">Bugula neritina</name>
    <name type="common">Brown bryozoan</name>
    <name type="synonym">Sertularia neritina</name>
    <dbReference type="NCBI Taxonomy" id="10212"/>
    <lineage>
        <taxon>Eukaryota</taxon>
        <taxon>Metazoa</taxon>
        <taxon>Spiralia</taxon>
        <taxon>Lophotrochozoa</taxon>
        <taxon>Bryozoa</taxon>
        <taxon>Gymnolaemata</taxon>
        <taxon>Cheilostomatida</taxon>
        <taxon>Flustrina</taxon>
        <taxon>Buguloidea</taxon>
        <taxon>Bugulidae</taxon>
        <taxon>Bugula</taxon>
    </lineage>
</organism>
<comment type="pathway">
    <text evidence="5">Purine metabolism; 3',5'-cyclic GMP degradation; GMP from 3',5'-cyclic GMP: step 1/1.</text>
</comment>